<keyword evidence="3" id="KW-1185">Reference proteome</keyword>
<evidence type="ECO:0000256" key="1">
    <source>
        <dbReference type="ARBA" id="ARBA00023604"/>
    </source>
</evidence>
<comment type="caution">
    <text evidence="2">The sequence shown here is derived from an EMBL/GenBank/DDBJ whole genome shotgun (WGS) entry which is preliminary data.</text>
</comment>
<dbReference type="RefSeq" id="XP_066709702.1">
    <property type="nucleotide sequence ID" value="XM_066864741.1"/>
</dbReference>
<dbReference type="EMBL" id="JAQQWL010000013">
    <property type="protein sequence ID" value="KAK8042849.1"/>
    <property type="molecule type" value="Genomic_DNA"/>
</dbReference>
<proteinExistence type="inferred from homology"/>
<gene>
    <name evidence="2" type="ORF">PG994_013332</name>
</gene>
<dbReference type="PANTHER" id="PTHR34598">
    <property type="entry name" value="BLL6449 PROTEIN"/>
    <property type="match status" value="1"/>
</dbReference>
<accession>A0ABR1T8C9</accession>
<evidence type="ECO:0000313" key="3">
    <source>
        <dbReference type="Proteomes" id="UP001480595"/>
    </source>
</evidence>
<name>A0ABR1T8C9_9PEZI</name>
<dbReference type="PANTHER" id="PTHR34598:SF3">
    <property type="entry name" value="OXIDOREDUCTASE AN1597"/>
    <property type="match status" value="1"/>
</dbReference>
<dbReference type="GeneID" id="92097804"/>
<evidence type="ECO:0000313" key="2">
    <source>
        <dbReference type="EMBL" id="KAK8042849.1"/>
    </source>
</evidence>
<organism evidence="2 3">
    <name type="scientific">Apiospora phragmitis</name>
    <dbReference type="NCBI Taxonomy" id="2905665"/>
    <lineage>
        <taxon>Eukaryota</taxon>
        <taxon>Fungi</taxon>
        <taxon>Dikarya</taxon>
        <taxon>Ascomycota</taxon>
        <taxon>Pezizomycotina</taxon>
        <taxon>Sordariomycetes</taxon>
        <taxon>Xylariomycetidae</taxon>
        <taxon>Amphisphaeriales</taxon>
        <taxon>Apiosporaceae</taxon>
        <taxon>Apiospora</taxon>
    </lineage>
</organism>
<dbReference type="InterPro" id="IPR044053">
    <property type="entry name" value="AsaB-like"/>
</dbReference>
<sequence length="178" mass="20357">MEASARSCASGHLLRTLHFYSEPEGDERPEYIAETAETTETPGKRNYEHNPVKTLVKGCRRLESEFSLDVNSFAVEPDSYHDGPNDGIDFDQNPDIEAKYLPFVEDLIMRHVQGAEKVVIFDYTVRRARATKLPSNHVKKVHIDQSPKGAMGRAQRHLEKEDWDMISSGQKRFRIINV</sequence>
<protein>
    <submittedName>
        <fullName evidence="2">Uncharacterized protein</fullName>
    </submittedName>
</protein>
<reference evidence="2 3" key="1">
    <citation type="submission" date="2023-01" db="EMBL/GenBank/DDBJ databases">
        <title>Analysis of 21 Apiospora genomes using comparative genomics revels a genus with tremendous synthesis potential of carbohydrate active enzymes and secondary metabolites.</title>
        <authorList>
            <person name="Sorensen T."/>
        </authorList>
    </citation>
    <scope>NUCLEOTIDE SEQUENCE [LARGE SCALE GENOMIC DNA]</scope>
    <source>
        <strain evidence="2 3">CBS 135458</strain>
    </source>
</reference>
<dbReference type="Proteomes" id="UP001480595">
    <property type="component" value="Unassembled WGS sequence"/>
</dbReference>
<comment type="similarity">
    <text evidence="1">Belongs to the asaB hydroxylase/desaturase family.</text>
</comment>